<feature type="region of interest" description="Disordered" evidence="2">
    <location>
        <begin position="24"/>
        <end position="48"/>
    </location>
</feature>
<dbReference type="RefSeq" id="WP_315606953.1">
    <property type="nucleotide sequence ID" value="NZ_CP130318.1"/>
</dbReference>
<reference evidence="4 5" key="1">
    <citation type="submission" date="2022-02" db="EMBL/GenBank/DDBJ databases">
        <title>Paenibacillus sp. MBLB1776 Whole Genome Shotgun Sequencing.</title>
        <authorList>
            <person name="Hwang C.Y."/>
            <person name="Cho E.-S."/>
            <person name="Seo M.-J."/>
        </authorList>
    </citation>
    <scope>NUCLEOTIDE SEQUENCE [LARGE SCALE GENOMIC DNA]</scope>
    <source>
        <strain evidence="4 5">MBLB1776</strain>
    </source>
</reference>
<dbReference type="PANTHER" id="PTHR43649">
    <property type="entry name" value="ARABINOSE-BINDING PROTEIN-RELATED"/>
    <property type="match status" value="1"/>
</dbReference>
<dbReference type="PROSITE" id="PS51257">
    <property type="entry name" value="PROKAR_LIPOPROTEIN"/>
    <property type="match status" value="1"/>
</dbReference>
<dbReference type="SUPFAM" id="SSF53850">
    <property type="entry name" value="Periplasmic binding protein-like II"/>
    <property type="match status" value="1"/>
</dbReference>
<dbReference type="InterPro" id="IPR050490">
    <property type="entry name" value="Bact_solute-bd_prot1"/>
</dbReference>
<name>A0AA96LHN7_9BACL</name>
<dbReference type="AlphaFoldDB" id="A0AA96LHN7"/>
<organism evidence="4 5">
    <name type="scientific">Paenibacillus aurantius</name>
    <dbReference type="NCBI Taxonomy" id="2918900"/>
    <lineage>
        <taxon>Bacteria</taxon>
        <taxon>Bacillati</taxon>
        <taxon>Bacillota</taxon>
        <taxon>Bacilli</taxon>
        <taxon>Bacillales</taxon>
        <taxon>Paenibacillaceae</taxon>
        <taxon>Paenibacillus</taxon>
    </lineage>
</organism>
<evidence type="ECO:0000313" key="5">
    <source>
        <dbReference type="Proteomes" id="UP001305702"/>
    </source>
</evidence>
<evidence type="ECO:0000313" key="4">
    <source>
        <dbReference type="EMBL" id="WNQ13173.1"/>
    </source>
</evidence>
<dbReference type="KEGG" id="paun:MJA45_09165"/>
<proteinExistence type="predicted"/>
<gene>
    <name evidence="4" type="ORF">MJA45_09165</name>
</gene>
<dbReference type="Gene3D" id="3.40.190.10">
    <property type="entry name" value="Periplasmic binding protein-like II"/>
    <property type="match status" value="2"/>
</dbReference>
<dbReference type="PANTHER" id="PTHR43649:SF33">
    <property type="entry name" value="POLYGALACTURONAN_RHAMNOGALACTURONAN-BINDING PROTEIN YTCQ"/>
    <property type="match status" value="1"/>
</dbReference>
<keyword evidence="5" id="KW-1185">Reference proteome</keyword>
<evidence type="ECO:0000256" key="3">
    <source>
        <dbReference type="SAM" id="SignalP"/>
    </source>
</evidence>
<feature type="signal peptide" evidence="3">
    <location>
        <begin position="1"/>
        <end position="21"/>
    </location>
</feature>
<dbReference type="EMBL" id="CP130318">
    <property type="protein sequence ID" value="WNQ13173.1"/>
    <property type="molecule type" value="Genomic_DNA"/>
</dbReference>
<sequence length="537" mass="60456">MKKKPLAALAIGLTLTSVVTACSGTKSAPSKEGQTTPDNGENGSPLKMSLGVMGGPKTPNSWVEKQLEDTLTQKLKRPVDIVPVFYPDWSQMNTKINLLMSDEKQRPNIVWTGDTKEYPKWVQAGLVQDLTPSLQKYGKEIINYYTKSTMFYHWSPDGGGKIYRLPGDVPEAGTMTTLLRKDWLDKLGLKPPKTLEEYITVMKAFTHNDPDGNGKNDTYGLAGDNYYRSLVPFFYAYGVDPDNFMKMPDGSVKFGSALPQVKTVLGILRDLYKDGVMDPRMTTIANSDNTKVDQIIVSGKVGSIYRFVSYLNPSYPATQSFKANNPTGEWMAIDPVTGPDGFGADQPDPQIGWCYLLVTNTGKVDDAVKVLNEMATPDTFALINYGKKEEHYKIENGQFKTLVNPEEANKLGFANFDWYIKRKDAANLTNTPEVTKLYEHNIQTTKAMRDKIYFAKAIDRPAWDKYSADVKKLREETFWGIITGNKPLSAFDEFLSKYEQIGGKQIDEEANKLFKSEEAERKEFDAWYDKNIVPYKK</sequence>
<evidence type="ECO:0000256" key="1">
    <source>
        <dbReference type="ARBA" id="ARBA00022729"/>
    </source>
</evidence>
<accession>A0AA96LHN7</accession>
<feature type="compositionally biased region" description="Polar residues" evidence="2">
    <location>
        <begin position="24"/>
        <end position="42"/>
    </location>
</feature>
<feature type="chain" id="PRO_5041665415" evidence="3">
    <location>
        <begin position="22"/>
        <end position="537"/>
    </location>
</feature>
<keyword evidence="1 3" id="KW-0732">Signal</keyword>
<dbReference type="Proteomes" id="UP001305702">
    <property type="component" value="Chromosome"/>
</dbReference>
<protein>
    <submittedName>
        <fullName evidence="4">Extracellular solute-binding protein</fullName>
    </submittedName>
</protein>
<evidence type="ECO:0000256" key="2">
    <source>
        <dbReference type="SAM" id="MobiDB-lite"/>
    </source>
</evidence>